<dbReference type="PANTHER" id="PTHR11048">
    <property type="entry name" value="PRENYLTRANSFERASES"/>
    <property type="match status" value="1"/>
</dbReference>
<evidence type="ECO:0000313" key="9">
    <source>
        <dbReference type="EMBL" id="KAL0060231.1"/>
    </source>
</evidence>
<evidence type="ECO:0000256" key="2">
    <source>
        <dbReference type="ARBA" id="ARBA00004141"/>
    </source>
</evidence>
<evidence type="ECO:0000256" key="7">
    <source>
        <dbReference type="ARBA" id="ARBA00023136"/>
    </source>
</evidence>
<dbReference type="Proteomes" id="UP001437256">
    <property type="component" value="Unassembled WGS sequence"/>
</dbReference>
<dbReference type="InterPro" id="IPR000537">
    <property type="entry name" value="UbiA_prenyltransferase"/>
</dbReference>
<comment type="caution">
    <text evidence="9">The sequence shown here is derived from an EMBL/GenBank/DDBJ whole genome shotgun (WGS) entry which is preliminary data.</text>
</comment>
<dbReference type="PANTHER" id="PTHR11048:SF28">
    <property type="entry name" value="4-HYDROXYBENZOATE POLYPRENYLTRANSFERASE, MITOCHONDRIAL"/>
    <property type="match status" value="1"/>
</dbReference>
<comment type="similarity">
    <text evidence="3">Belongs to the UbiA prenyltransferase family.</text>
</comment>
<keyword evidence="10" id="KW-1185">Reference proteome</keyword>
<keyword evidence="4" id="KW-0808">Transferase</keyword>
<feature type="transmembrane region" description="Helical" evidence="8">
    <location>
        <begin position="89"/>
        <end position="107"/>
    </location>
</feature>
<evidence type="ECO:0000256" key="3">
    <source>
        <dbReference type="ARBA" id="ARBA00005985"/>
    </source>
</evidence>
<evidence type="ECO:0000256" key="4">
    <source>
        <dbReference type="ARBA" id="ARBA00022679"/>
    </source>
</evidence>
<organism evidence="9 10">
    <name type="scientific">Marasmius tenuissimus</name>
    <dbReference type="NCBI Taxonomy" id="585030"/>
    <lineage>
        <taxon>Eukaryota</taxon>
        <taxon>Fungi</taxon>
        <taxon>Dikarya</taxon>
        <taxon>Basidiomycota</taxon>
        <taxon>Agaricomycotina</taxon>
        <taxon>Agaricomycetes</taxon>
        <taxon>Agaricomycetidae</taxon>
        <taxon>Agaricales</taxon>
        <taxon>Marasmiineae</taxon>
        <taxon>Marasmiaceae</taxon>
        <taxon>Marasmius</taxon>
    </lineage>
</organism>
<name>A0ABR2ZF27_9AGAR</name>
<evidence type="ECO:0000256" key="8">
    <source>
        <dbReference type="SAM" id="Phobius"/>
    </source>
</evidence>
<dbReference type="Pfam" id="PF01040">
    <property type="entry name" value="UbiA"/>
    <property type="match status" value="1"/>
</dbReference>
<feature type="transmembrane region" description="Helical" evidence="8">
    <location>
        <begin position="50"/>
        <end position="69"/>
    </location>
</feature>
<sequence>MSGKSLAIDYLDLTRIRKFPRGCDLVFWPSAWGLLLAANNHEIDTRSLVIQHLWLAIGGGVLHAGVYVLNDILDGDFDGKVERTKDRPLVTGVILVRNAVLLWTISYDTMYAFQDVENDLQVGIKSTAISFGPKNVRKILTGFYAVFLLTLYIAGILNGQGFYYFFNLSRRSRLAIHLATHDVEEGQLRRLLVQISVQW</sequence>
<feature type="transmembrane region" description="Helical" evidence="8">
    <location>
        <begin position="143"/>
        <end position="166"/>
    </location>
</feature>
<proteinExistence type="inferred from homology"/>
<evidence type="ECO:0000256" key="5">
    <source>
        <dbReference type="ARBA" id="ARBA00022692"/>
    </source>
</evidence>
<dbReference type="InterPro" id="IPR039653">
    <property type="entry name" value="Prenyltransferase"/>
</dbReference>
<dbReference type="EMBL" id="JBBXMP010000186">
    <property type="protein sequence ID" value="KAL0060231.1"/>
    <property type="molecule type" value="Genomic_DNA"/>
</dbReference>
<evidence type="ECO:0000256" key="6">
    <source>
        <dbReference type="ARBA" id="ARBA00022989"/>
    </source>
</evidence>
<keyword evidence="7 8" id="KW-0472">Membrane</keyword>
<dbReference type="InterPro" id="IPR030470">
    <property type="entry name" value="UbiA_prenylTrfase_CS"/>
</dbReference>
<keyword evidence="6 8" id="KW-1133">Transmembrane helix</keyword>
<dbReference type="Gene3D" id="1.20.120.1780">
    <property type="entry name" value="UbiA prenyltransferase"/>
    <property type="match status" value="1"/>
</dbReference>
<gene>
    <name evidence="9" type="ORF">AAF712_012986</name>
</gene>
<comment type="subcellular location">
    <subcellularLocation>
        <location evidence="2">Membrane</location>
        <topology evidence="2">Multi-pass membrane protein</topology>
    </subcellularLocation>
</comment>
<dbReference type="PROSITE" id="PS00943">
    <property type="entry name" value="UBIA"/>
    <property type="match status" value="1"/>
</dbReference>
<protein>
    <submittedName>
        <fullName evidence="9">Uncharacterized protein</fullName>
    </submittedName>
</protein>
<accession>A0ABR2ZF27</accession>
<evidence type="ECO:0000256" key="1">
    <source>
        <dbReference type="ARBA" id="ARBA00001946"/>
    </source>
</evidence>
<comment type="cofactor">
    <cofactor evidence="1">
        <name>Mg(2+)</name>
        <dbReference type="ChEBI" id="CHEBI:18420"/>
    </cofactor>
</comment>
<keyword evidence="5 8" id="KW-0812">Transmembrane</keyword>
<evidence type="ECO:0000313" key="10">
    <source>
        <dbReference type="Proteomes" id="UP001437256"/>
    </source>
</evidence>
<reference evidence="9 10" key="1">
    <citation type="submission" date="2024-05" db="EMBL/GenBank/DDBJ databases">
        <title>A draft genome resource for the thread blight pathogen Marasmius tenuissimus strain MS-2.</title>
        <authorList>
            <person name="Yulfo-Soto G.E."/>
            <person name="Baruah I.K."/>
            <person name="Amoako-Attah I."/>
            <person name="Bukari Y."/>
            <person name="Meinhardt L.W."/>
            <person name="Bailey B.A."/>
            <person name="Cohen S.P."/>
        </authorList>
    </citation>
    <scope>NUCLEOTIDE SEQUENCE [LARGE SCALE GENOMIC DNA]</scope>
    <source>
        <strain evidence="9 10">MS-2</strain>
    </source>
</reference>